<evidence type="ECO:0000313" key="13">
    <source>
        <dbReference type="Proteomes" id="UP001153555"/>
    </source>
</evidence>
<dbReference type="PRINTS" id="PR00056">
    <property type="entry name" value="HSFDOMAIN"/>
</dbReference>
<dbReference type="PROSITE" id="PS00434">
    <property type="entry name" value="HSF_DOMAIN"/>
    <property type="match status" value="1"/>
</dbReference>
<evidence type="ECO:0000256" key="8">
    <source>
        <dbReference type="ARBA" id="ARBA00023242"/>
    </source>
</evidence>
<name>A0A9N7NDG0_STRHE</name>
<dbReference type="SMART" id="SM00415">
    <property type="entry name" value="HSF"/>
    <property type="match status" value="1"/>
</dbReference>
<dbReference type="InterPro" id="IPR000232">
    <property type="entry name" value="HSF_DNA-bd"/>
</dbReference>
<keyword evidence="4" id="KW-0805">Transcription regulation</keyword>
<accession>A0A9N7NDG0</accession>
<evidence type="ECO:0000256" key="2">
    <source>
        <dbReference type="ARBA" id="ARBA00011233"/>
    </source>
</evidence>
<evidence type="ECO:0000256" key="1">
    <source>
        <dbReference type="ARBA" id="ARBA00004123"/>
    </source>
</evidence>
<evidence type="ECO:0000256" key="9">
    <source>
        <dbReference type="RuleBase" id="RU004020"/>
    </source>
</evidence>
<gene>
    <name evidence="12" type="ORF">SHERM_25205</name>
</gene>
<dbReference type="Gene3D" id="1.10.10.10">
    <property type="entry name" value="Winged helix-like DNA-binding domain superfamily/Winged helix DNA-binding domain"/>
    <property type="match status" value="1"/>
</dbReference>
<protein>
    <submittedName>
        <fullName evidence="12">Heat stress transcription factor A-3</fullName>
    </submittedName>
</protein>
<keyword evidence="7" id="KW-0804">Transcription</keyword>
<keyword evidence="13" id="KW-1185">Reference proteome</keyword>
<evidence type="ECO:0000256" key="3">
    <source>
        <dbReference type="ARBA" id="ARBA00022553"/>
    </source>
</evidence>
<evidence type="ECO:0000256" key="7">
    <source>
        <dbReference type="ARBA" id="ARBA00023163"/>
    </source>
</evidence>
<dbReference type="GO" id="GO:0034605">
    <property type="term" value="P:cellular response to heat"/>
    <property type="evidence" value="ECO:0007669"/>
    <property type="project" value="TreeGrafter"/>
</dbReference>
<reference evidence="12" key="1">
    <citation type="submission" date="2019-12" db="EMBL/GenBank/DDBJ databases">
        <authorList>
            <person name="Scholes J."/>
        </authorList>
    </citation>
    <scope>NUCLEOTIDE SEQUENCE</scope>
</reference>
<feature type="region of interest" description="Disordered" evidence="10">
    <location>
        <begin position="1"/>
        <end position="21"/>
    </location>
</feature>
<keyword evidence="3" id="KW-0597">Phosphoprotein</keyword>
<dbReference type="SUPFAM" id="SSF46785">
    <property type="entry name" value="Winged helix' DNA-binding domain"/>
    <property type="match status" value="1"/>
</dbReference>
<comment type="caution">
    <text evidence="12">The sequence shown here is derived from an EMBL/GenBank/DDBJ whole genome shotgun (WGS) entry which is preliminary data.</text>
</comment>
<evidence type="ECO:0000256" key="5">
    <source>
        <dbReference type="ARBA" id="ARBA00023016"/>
    </source>
</evidence>
<dbReference type="EMBL" id="CACSLK010027789">
    <property type="protein sequence ID" value="CAA0829686.1"/>
    <property type="molecule type" value="Genomic_DNA"/>
</dbReference>
<keyword evidence="6" id="KW-0238">DNA-binding</keyword>
<comment type="similarity">
    <text evidence="9">Belongs to the HSF family.</text>
</comment>
<dbReference type="AlphaFoldDB" id="A0A9N7NDG0"/>
<dbReference type="GO" id="GO:0003700">
    <property type="term" value="F:DNA-binding transcription factor activity"/>
    <property type="evidence" value="ECO:0007669"/>
    <property type="project" value="InterPro"/>
</dbReference>
<comment type="subunit">
    <text evidence="2">Homotrimer.</text>
</comment>
<dbReference type="GO" id="GO:0000978">
    <property type="term" value="F:RNA polymerase II cis-regulatory region sequence-specific DNA binding"/>
    <property type="evidence" value="ECO:0007669"/>
    <property type="project" value="TreeGrafter"/>
</dbReference>
<dbReference type="PANTHER" id="PTHR10015">
    <property type="entry name" value="HEAT SHOCK TRANSCRIPTION FACTOR"/>
    <property type="match status" value="1"/>
</dbReference>
<dbReference type="PANTHER" id="PTHR10015:SF337">
    <property type="entry name" value="HEAT STRESS TRANSCRIPTION FACTOR A-3"/>
    <property type="match status" value="1"/>
</dbReference>
<dbReference type="GO" id="GO:0005634">
    <property type="term" value="C:nucleus"/>
    <property type="evidence" value="ECO:0007669"/>
    <property type="project" value="UniProtKB-SubCell"/>
</dbReference>
<evidence type="ECO:0000259" key="11">
    <source>
        <dbReference type="PROSITE" id="PS00434"/>
    </source>
</evidence>
<evidence type="ECO:0000256" key="6">
    <source>
        <dbReference type="ARBA" id="ARBA00023125"/>
    </source>
</evidence>
<dbReference type="InterPro" id="IPR036388">
    <property type="entry name" value="WH-like_DNA-bd_sf"/>
</dbReference>
<feature type="region of interest" description="Disordered" evidence="10">
    <location>
        <begin position="169"/>
        <end position="190"/>
    </location>
</feature>
<dbReference type="OrthoDB" id="60033at2759"/>
<dbReference type="FunFam" id="1.10.10.10:FF:000037">
    <property type="entry name" value="Heat stress transcription factor B-4"/>
    <property type="match status" value="1"/>
</dbReference>
<feature type="compositionally biased region" description="Low complexity" evidence="10">
    <location>
        <begin position="177"/>
        <end position="186"/>
    </location>
</feature>
<keyword evidence="5" id="KW-0346">Stress response</keyword>
<keyword evidence="8" id="KW-0539">Nucleus</keyword>
<sequence>MEFGENNPPNPRPPVSSGVQHEAAPAFAVPLSMASPFPELPPFSGFGPFELQSEPYLEQAAGENLSGVPQPLEALYGTPVPPFLSKTFDLVEDPSLDAVISWGSKGESFVVWDPLEFARTVLPRNFKHNNFSSFVRQLNTYGFRKVDTDKWEFANEGFRKGQKQMLKHIQRRKSHHSMSSSSGGSSLDPNKAAAVEAEIEHLRKERSLMMQEVFELQHQQRGTMQHMGIVNEKIHSAERRQKQMVSFMGKIFQNPAFLSHTKEQKNITSPRTARKFIKHQPHERGSSESSPKGQFVKYPLLEMGESPVLGTDSTDNVPFQVEDDVKDELLMMDEILGAPEQAGMDLGRGTVDLNYKGKGVMGPTHPQAQQGPDYFISYPEDMGKEKIFPEMGVSGSESVGIDEGIWGGMGFESGLWGNPGDYNMHELGRMSDIWELGSMQKPDESSGMEKWPDEDSPFNELDKKENQE</sequence>
<dbReference type="GO" id="GO:0006357">
    <property type="term" value="P:regulation of transcription by RNA polymerase II"/>
    <property type="evidence" value="ECO:0007669"/>
    <property type="project" value="TreeGrafter"/>
</dbReference>
<proteinExistence type="inferred from homology"/>
<dbReference type="InterPro" id="IPR036390">
    <property type="entry name" value="WH_DNA-bd_sf"/>
</dbReference>
<dbReference type="Pfam" id="PF00447">
    <property type="entry name" value="HSF_DNA-bind"/>
    <property type="match status" value="1"/>
</dbReference>
<feature type="domain" description="HSF-type DNA-binding" evidence="11">
    <location>
        <begin position="122"/>
        <end position="146"/>
    </location>
</feature>
<organism evidence="12 13">
    <name type="scientific">Striga hermonthica</name>
    <name type="common">Purple witchweed</name>
    <name type="synonym">Buchnera hermonthica</name>
    <dbReference type="NCBI Taxonomy" id="68872"/>
    <lineage>
        <taxon>Eukaryota</taxon>
        <taxon>Viridiplantae</taxon>
        <taxon>Streptophyta</taxon>
        <taxon>Embryophyta</taxon>
        <taxon>Tracheophyta</taxon>
        <taxon>Spermatophyta</taxon>
        <taxon>Magnoliopsida</taxon>
        <taxon>eudicotyledons</taxon>
        <taxon>Gunneridae</taxon>
        <taxon>Pentapetalae</taxon>
        <taxon>asterids</taxon>
        <taxon>lamiids</taxon>
        <taxon>Lamiales</taxon>
        <taxon>Orobanchaceae</taxon>
        <taxon>Buchnereae</taxon>
        <taxon>Striga</taxon>
    </lineage>
</organism>
<comment type="subcellular location">
    <subcellularLocation>
        <location evidence="1">Nucleus</location>
    </subcellularLocation>
</comment>
<evidence type="ECO:0000256" key="10">
    <source>
        <dbReference type="SAM" id="MobiDB-lite"/>
    </source>
</evidence>
<feature type="region of interest" description="Disordered" evidence="10">
    <location>
        <begin position="436"/>
        <end position="468"/>
    </location>
</feature>
<evidence type="ECO:0000256" key="4">
    <source>
        <dbReference type="ARBA" id="ARBA00023015"/>
    </source>
</evidence>
<evidence type="ECO:0000313" key="12">
    <source>
        <dbReference type="EMBL" id="CAA0829686.1"/>
    </source>
</evidence>
<dbReference type="Proteomes" id="UP001153555">
    <property type="component" value="Unassembled WGS sequence"/>
</dbReference>